<dbReference type="EMBL" id="JBANRG010000076">
    <property type="protein sequence ID" value="KAK7438878.1"/>
    <property type="molecule type" value="Genomic_DNA"/>
</dbReference>
<reference evidence="1 2" key="1">
    <citation type="submission" date="2024-01" db="EMBL/GenBank/DDBJ databases">
        <title>A draft genome for the cacao thread blight pathogen Marasmiellus scandens.</title>
        <authorList>
            <person name="Baruah I.K."/>
            <person name="Leung J."/>
            <person name="Bukari Y."/>
            <person name="Amoako-Attah I."/>
            <person name="Meinhardt L.W."/>
            <person name="Bailey B.A."/>
            <person name="Cohen S.P."/>
        </authorList>
    </citation>
    <scope>NUCLEOTIDE SEQUENCE [LARGE SCALE GENOMIC DNA]</scope>
    <source>
        <strain evidence="1 2">GH-19</strain>
    </source>
</reference>
<protein>
    <submittedName>
        <fullName evidence="1">Uncharacterized protein</fullName>
    </submittedName>
</protein>
<evidence type="ECO:0000313" key="2">
    <source>
        <dbReference type="Proteomes" id="UP001498398"/>
    </source>
</evidence>
<organism evidence="1 2">
    <name type="scientific">Marasmiellus scandens</name>
    <dbReference type="NCBI Taxonomy" id="2682957"/>
    <lineage>
        <taxon>Eukaryota</taxon>
        <taxon>Fungi</taxon>
        <taxon>Dikarya</taxon>
        <taxon>Basidiomycota</taxon>
        <taxon>Agaricomycotina</taxon>
        <taxon>Agaricomycetes</taxon>
        <taxon>Agaricomycetidae</taxon>
        <taxon>Agaricales</taxon>
        <taxon>Marasmiineae</taxon>
        <taxon>Omphalotaceae</taxon>
        <taxon>Marasmiellus</taxon>
    </lineage>
</organism>
<dbReference type="Proteomes" id="UP001498398">
    <property type="component" value="Unassembled WGS sequence"/>
</dbReference>
<accession>A0ABR1ITA9</accession>
<proteinExistence type="predicted"/>
<name>A0ABR1ITA9_9AGAR</name>
<gene>
    <name evidence="1" type="ORF">VKT23_017805</name>
</gene>
<evidence type="ECO:0000313" key="1">
    <source>
        <dbReference type="EMBL" id="KAK7438878.1"/>
    </source>
</evidence>
<keyword evidence="2" id="KW-1185">Reference proteome</keyword>
<sequence length="175" mass="19899">MHPVTTSLVIPVDAEHELMQPREAYGSFEDQDYSVLRELNKSVHPSIVSGLETESCGVSRTAADKKNILRPKDAEQAIRFDILWEDRWVNRLTLIRPGTTTVYCSACNCEVYLGTLPYDLTGWTAHKNGCVDIKMIEDWRGQFHDSDYQMSTNLESTELSISEAEIDSEDNIILR</sequence>
<comment type="caution">
    <text evidence="1">The sequence shown here is derived from an EMBL/GenBank/DDBJ whole genome shotgun (WGS) entry which is preliminary data.</text>
</comment>